<feature type="compositionally biased region" description="Polar residues" evidence="6">
    <location>
        <begin position="384"/>
        <end position="394"/>
    </location>
</feature>
<dbReference type="CDD" id="cd00022">
    <property type="entry name" value="BIR"/>
    <property type="match status" value="1"/>
</dbReference>
<feature type="region of interest" description="Disordered" evidence="6">
    <location>
        <begin position="75"/>
        <end position="94"/>
    </location>
</feature>
<evidence type="ECO:0000256" key="5">
    <source>
        <dbReference type="PROSITE-ProRule" id="PRU00175"/>
    </source>
</evidence>
<dbReference type="GO" id="GO:0005634">
    <property type="term" value="C:nucleus"/>
    <property type="evidence" value="ECO:0007669"/>
    <property type="project" value="TreeGrafter"/>
</dbReference>
<proteinExistence type="inferred from homology"/>
<dbReference type="SUPFAM" id="SSF57924">
    <property type="entry name" value="Inhibitor of apoptosis (IAP) repeat"/>
    <property type="match status" value="1"/>
</dbReference>
<dbReference type="FunFam" id="1.10.1170.10:FF:000002">
    <property type="entry name" value="Baculoviral IAP repeat containing 7"/>
    <property type="match status" value="1"/>
</dbReference>
<dbReference type="AlphaFoldDB" id="A0A8B8AXT4"/>
<keyword evidence="3 5" id="KW-0863">Zinc-finger</keyword>
<keyword evidence="4" id="KW-0862">Zinc</keyword>
<dbReference type="GO" id="GO:0043027">
    <property type="term" value="F:cysteine-type endopeptidase inhibitor activity involved in apoptotic process"/>
    <property type="evidence" value="ECO:0007669"/>
    <property type="project" value="TreeGrafter"/>
</dbReference>
<evidence type="ECO:0000313" key="8">
    <source>
        <dbReference type="Proteomes" id="UP000694844"/>
    </source>
</evidence>
<dbReference type="GeneID" id="111105503"/>
<dbReference type="Proteomes" id="UP000694844">
    <property type="component" value="Chromosome 7"/>
</dbReference>
<dbReference type="GO" id="GO:0043066">
    <property type="term" value="P:negative regulation of apoptotic process"/>
    <property type="evidence" value="ECO:0007669"/>
    <property type="project" value="TreeGrafter"/>
</dbReference>
<dbReference type="GO" id="GO:0008270">
    <property type="term" value="F:zinc ion binding"/>
    <property type="evidence" value="ECO:0007669"/>
    <property type="project" value="UniProtKB-KW"/>
</dbReference>
<feature type="compositionally biased region" description="Basic and acidic residues" evidence="6">
    <location>
        <begin position="397"/>
        <end position="411"/>
    </location>
</feature>
<dbReference type="GO" id="GO:0005737">
    <property type="term" value="C:cytoplasm"/>
    <property type="evidence" value="ECO:0007669"/>
    <property type="project" value="TreeGrafter"/>
</dbReference>
<dbReference type="Gene3D" id="1.10.533.10">
    <property type="entry name" value="Death Domain, Fas"/>
    <property type="match status" value="1"/>
</dbReference>
<dbReference type="Pfam" id="PF00653">
    <property type="entry name" value="BIR"/>
    <property type="match status" value="1"/>
</dbReference>
<dbReference type="InterPro" id="IPR050784">
    <property type="entry name" value="IAP"/>
</dbReference>
<comment type="similarity">
    <text evidence="1">Belongs to the IAP family.</text>
</comment>
<dbReference type="InterPro" id="IPR001841">
    <property type="entry name" value="Znf_RING"/>
</dbReference>
<accession>A0A8B8AXT4</accession>
<dbReference type="InterPro" id="IPR011029">
    <property type="entry name" value="DEATH-like_dom_sf"/>
</dbReference>
<evidence type="ECO:0000256" key="4">
    <source>
        <dbReference type="ARBA" id="ARBA00022833"/>
    </source>
</evidence>
<dbReference type="PANTHER" id="PTHR10044">
    <property type="entry name" value="INHIBITOR OF APOPTOSIS"/>
    <property type="match status" value="1"/>
</dbReference>
<dbReference type="PROSITE" id="PS50143">
    <property type="entry name" value="BIR_REPEAT_2"/>
    <property type="match status" value="1"/>
</dbReference>
<dbReference type="PANTHER" id="PTHR10044:SF139">
    <property type="entry name" value="DEATH-ASSOCIATED INHIBITOR OF APOPTOSIS 2"/>
    <property type="match status" value="1"/>
</dbReference>
<name>A0A8B8AXT4_CRAVI</name>
<dbReference type="OrthoDB" id="6063402at2759"/>
<sequence length="468" mass="51795">MSGYDRAPYSLPPAFQVPTAGALSDRTAVQVSEDDSCRSVSEYFSILNTSNLPRVSSDHDLETDSIPVTHSASETSLFESDLEHDGEIQSPVASSSNLLQASSSVPMSSSSSSYISHSSFSKDLLSSLPSYSQNRHPDSALFSVAPAALQESEYVSENTLFETPSNYGSNFSQTNTQNGTPSLSFSECRYPQYADEQARLDSFRNWPSYLTQTGHQLTAAGFYYTSWSDWVRCFCCGIGVREWAPGDDPWVEHARWSPRCSFVRLMGKSQSSYDECSSRHESHENKRTSLVDTPLSFPTRIADNESDGIQSSRKPSESDAYPEKTLARNPLLTDAAQSVLDMGYLPKQVKQAVDMVLKTKTWKTMTVEDIIDVLTEITEEVTSDSEAAKTQNEADGTGDHNTQDPEKLKETNETLREQTICKMCCMEKVSIVFLPCGHLVSCGQCSPALRKCPMCRQGIKGTVRVKFN</sequence>
<evidence type="ECO:0000313" key="9">
    <source>
        <dbReference type="RefSeq" id="XP_022295542.1"/>
    </source>
</evidence>
<evidence type="ECO:0000259" key="7">
    <source>
        <dbReference type="PROSITE" id="PS50089"/>
    </source>
</evidence>
<dbReference type="GO" id="GO:0051726">
    <property type="term" value="P:regulation of cell cycle"/>
    <property type="evidence" value="ECO:0007669"/>
    <property type="project" value="TreeGrafter"/>
</dbReference>
<gene>
    <name evidence="9 10" type="primary">LOC111105503</name>
</gene>
<evidence type="ECO:0000313" key="10">
    <source>
        <dbReference type="RefSeq" id="XP_022295543.1"/>
    </source>
</evidence>
<dbReference type="PROSITE" id="PS01282">
    <property type="entry name" value="BIR_REPEAT_1"/>
    <property type="match status" value="1"/>
</dbReference>
<dbReference type="RefSeq" id="XP_022295543.1">
    <property type="nucleotide sequence ID" value="XM_022439835.1"/>
</dbReference>
<evidence type="ECO:0000256" key="1">
    <source>
        <dbReference type="ARBA" id="ARBA00006672"/>
    </source>
</evidence>
<evidence type="ECO:0000256" key="3">
    <source>
        <dbReference type="ARBA" id="ARBA00022771"/>
    </source>
</evidence>
<dbReference type="RefSeq" id="XP_022295542.1">
    <property type="nucleotide sequence ID" value="XM_022439834.1"/>
</dbReference>
<reference evidence="9 10" key="1">
    <citation type="submission" date="2025-04" db="UniProtKB">
        <authorList>
            <consortium name="RefSeq"/>
        </authorList>
    </citation>
    <scope>IDENTIFICATION</scope>
    <source>
        <tissue evidence="9 10">Whole sample</tissue>
    </source>
</reference>
<dbReference type="Gene3D" id="1.10.1170.10">
    <property type="entry name" value="Inhibitor Of Apoptosis Protein (2mihbC-IAP-1), Chain A"/>
    <property type="match status" value="2"/>
</dbReference>
<dbReference type="SMART" id="SM00238">
    <property type="entry name" value="BIR"/>
    <property type="match status" value="1"/>
</dbReference>
<dbReference type="InterPro" id="IPR001370">
    <property type="entry name" value="BIR_rpt"/>
</dbReference>
<feature type="region of interest" description="Disordered" evidence="6">
    <location>
        <begin position="294"/>
        <end position="328"/>
    </location>
</feature>
<dbReference type="KEGG" id="cvn:111105503"/>
<protein>
    <submittedName>
        <fullName evidence="9 10">Baculoviral IAP repeat-containing protein 2-like</fullName>
    </submittedName>
</protein>
<dbReference type="Gene3D" id="1.10.8.10">
    <property type="entry name" value="DNA helicase RuvA subunit, C-terminal domain"/>
    <property type="match status" value="1"/>
</dbReference>
<feature type="region of interest" description="Disordered" evidence="6">
    <location>
        <begin position="381"/>
        <end position="411"/>
    </location>
</feature>
<feature type="compositionally biased region" description="Basic and acidic residues" evidence="6">
    <location>
        <begin position="314"/>
        <end position="326"/>
    </location>
</feature>
<evidence type="ECO:0000256" key="2">
    <source>
        <dbReference type="ARBA" id="ARBA00022723"/>
    </source>
</evidence>
<feature type="domain" description="RING-type" evidence="7">
    <location>
        <begin position="421"/>
        <end position="456"/>
    </location>
</feature>
<evidence type="ECO:0000256" key="6">
    <source>
        <dbReference type="SAM" id="MobiDB-lite"/>
    </source>
</evidence>
<dbReference type="PROSITE" id="PS50089">
    <property type="entry name" value="ZF_RING_2"/>
    <property type="match status" value="1"/>
</dbReference>
<keyword evidence="2" id="KW-0479">Metal-binding</keyword>
<organism evidence="8 10">
    <name type="scientific">Crassostrea virginica</name>
    <name type="common">Eastern oyster</name>
    <dbReference type="NCBI Taxonomy" id="6565"/>
    <lineage>
        <taxon>Eukaryota</taxon>
        <taxon>Metazoa</taxon>
        <taxon>Spiralia</taxon>
        <taxon>Lophotrochozoa</taxon>
        <taxon>Mollusca</taxon>
        <taxon>Bivalvia</taxon>
        <taxon>Autobranchia</taxon>
        <taxon>Pteriomorphia</taxon>
        <taxon>Ostreida</taxon>
        <taxon>Ostreoidea</taxon>
        <taxon>Ostreidae</taxon>
        <taxon>Crassostrea</taxon>
    </lineage>
</organism>
<dbReference type="CDD" id="cd16713">
    <property type="entry name" value="RING-HC_BIRC2_3_7"/>
    <property type="match status" value="1"/>
</dbReference>
<keyword evidence="8" id="KW-1185">Reference proteome</keyword>
<dbReference type="Pfam" id="PF13920">
    <property type="entry name" value="zf-C3HC4_3"/>
    <property type="match status" value="1"/>
</dbReference>